<name>A0A326RY56_9BACT</name>
<dbReference type="RefSeq" id="WP_111390948.1">
    <property type="nucleotide sequence ID" value="NZ_QKTX01000001.1"/>
</dbReference>
<dbReference type="Gene3D" id="2.180.10.10">
    <property type="entry name" value="RHS repeat-associated core"/>
    <property type="match status" value="1"/>
</dbReference>
<reference evidence="1 2" key="1">
    <citation type="submission" date="2018-06" db="EMBL/GenBank/DDBJ databases">
        <title>Genomic Encyclopedia of Archaeal and Bacterial Type Strains, Phase II (KMG-II): from individual species to whole genera.</title>
        <authorList>
            <person name="Goeker M."/>
        </authorList>
    </citation>
    <scope>NUCLEOTIDE SEQUENCE [LARGE SCALE GENOMIC DNA]</scope>
    <source>
        <strain evidence="1 2">T4</strain>
    </source>
</reference>
<proteinExistence type="predicted"/>
<comment type="caution">
    <text evidence="1">The sequence shown here is derived from an EMBL/GenBank/DDBJ whole genome shotgun (WGS) entry which is preliminary data.</text>
</comment>
<dbReference type="OrthoDB" id="9765204at2"/>
<evidence type="ECO:0000313" key="1">
    <source>
        <dbReference type="EMBL" id="PZV87259.1"/>
    </source>
</evidence>
<sequence length="307" mass="36600">MKKIFLLITFLILIGWNLSYGQTSEYQYFSYSEYFKDDVIKEKKIKKITSTFFWTIPPGPLYQNDKSISSFNELGDLLCSESYYFDENDPKIIIQQTKDCFEYADGFQSRQLRFHNNRDSAEWIRDFSYELDDNQNVTKIIVKDRSYPHNSSVTEKFYNSQNKVITEKTDYGYLAEYKYDSKGNLIERIWGQEDWPRNSNLYTYDNAGKLIRYERTPQEEYETVLELNKYDKQGRIKVKESLSTENVKSQINYRYEGRNIVKLEFVNQKGETYQVTTKSFSNGLIQSEVTEMNGKVHSKVIFEYEFH</sequence>
<accession>A0A326RY56</accession>
<gene>
    <name evidence="1" type="ORF">CLV31_101131</name>
</gene>
<dbReference type="AlphaFoldDB" id="A0A326RY56"/>
<evidence type="ECO:0000313" key="2">
    <source>
        <dbReference type="Proteomes" id="UP000248917"/>
    </source>
</evidence>
<keyword evidence="2" id="KW-1185">Reference proteome</keyword>
<protein>
    <submittedName>
        <fullName evidence="1">YD repeat-containing protein</fullName>
    </submittedName>
</protein>
<dbReference type="EMBL" id="QKTX01000001">
    <property type="protein sequence ID" value="PZV87259.1"/>
    <property type="molecule type" value="Genomic_DNA"/>
</dbReference>
<organism evidence="1 2">
    <name type="scientific">Algoriphagus aquaeductus</name>
    <dbReference type="NCBI Taxonomy" id="475299"/>
    <lineage>
        <taxon>Bacteria</taxon>
        <taxon>Pseudomonadati</taxon>
        <taxon>Bacteroidota</taxon>
        <taxon>Cytophagia</taxon>
        <taxon>Cytophagales</taxon>
        <taxon>Cyclobacteriaceae</taxon>
        <taxon>Algoriphagus</taxon>
    </lineage>
</organism>
<dbReference type="Proteomes" id="UP000248917">
    <property type="component" value="Unassembled WGS sequence"/>
</dbReference>